<evidence type="ECO:0000313" key="3">
    <source>
        <dbReference type="Proteomes" id="UP000540412"/>
    </source>
</evidence>
<dbReference type="Proteomes" id="UP000540412">
    <property type="component" value="Unassembled WGS sequence"/>
</dbReference>
<feature type="compositionally biased region" description="Polar residues" evidence="1">
    <location>
        <begin position="265"/>
        <end position="280"/>
    </location>
</feature>
<comment type="caution">
    <text evidence="2">The sequence shown here is derived from an EMBL/GenBank/DDBJ whole genome shotgun (WGS) entry which is preliminary data.</text>
</comment>
<dbReference type="InterPro" id="IPR036689">
    <property type="entry name" value="ESAT-6-like_sf"/>
</dbReference>
<evidence type="ECO:0000256" key="1">
    <source>
        <dbReference type="SAM" id="MobiDB-lite"/>
    </source>
</evidence>
<feature type="compositionally biased region" description="Low complexity" evidence="1">
    <location>
        <begin position="217"/>
        <end position="238"/>
    </location>
</feature>
<keyword evidence="3" id="KW-1185">Reference proteome</keyword>
<gene>
    <name evidence="2" type="ORF">BJY24_007631</name>
</gene>
<name>A0A7W9PN47_9NOCA</name>
<evidence type="ECO:0000313" key="2">
    <source>
        <dbReference type="EMBL" id="MBB5918719.1"/>
    </source>
</evidence>
<dbReference type="Gene3D" id="1.10.287.1060">
    <property type="entry name" value="ESAT-6-like"/>
    <property type="match status" value="1"/>
</dbReference>
<dbReference type="InterPro" id="IPR010310">
    <property type="entry name" value="T7SS_ESAT-6-like"/>
</dbReference>
<feature type="compositionally biased region" description="Low complexity" evidence="1">
    <location>
        <begin position="135"/>
        <end position="198"/>
    </location>
</feature>
<reference evidence="2 3" key="1">
    <citation type="submission" date="2020-08" db="EMBL/GenBank/DDBJ databases">
        <title>Sequencing the genomes of 1000 actinobacteria strains.</title>
        <authorList>
            <person name="Klenk H.-P."/>
        </authorList>
    </citation>
    <scope>NUCLEOTIDE SEQUENCE [LARGE SCALE GENOMIC DNA]</scope>
    <source>
        <strain evidence="2 3">DSM 43582</strain>
    </source>
</reference>
<accession>A0A7W9PN47</accession>
<dbReference type="RefSeq" id="WP_040752236.1">
    <property type="nucleotide sequence ID" value="NZ_JACHIT010000002.1"/>
</dbReference>
<sequence length="551" mass="57084">MGQSLHVDPDELRNAADELRALADETARVVAELKADLAREGECWGDDEPGKMIAESYVPGADQGMAGFENLVQNIDATSSNLRSTAETFETQDRNAGNGIRNSTPDAGAPATTYPSPTNQANSGSTPDQRSPGAGQTPEQSGQSGTGSPTPGDAAANAQQPAAQQQQPAAQRPADSSDGSDSPGDDSGNNPDSSAPNATGSDSPGGGSDHNPSQPGTSGPNPTAASTPPTSPSAPSFPGAGGGAGATATPSSRPKSPSKAYGPAAQQNSGAPSPKSGTGTPSEQQSPPRPAQPRRPAAQKPSPAPEKRKNPTRKPPPRPLTDDEAMRIVTAMAVRHNLQIIGFEAAAISVPTAQEIADAVDSVLGKYSIALHGIEIADIASALSGVENRAEPTAPEPEPWIVLERRAVADPGARSERDRVRALPAEKIPRQVYARMLREFGRVIDMVGGLRARRTVQRALITEYLRVTGADRRTLAHVTNGYRRWRSQLGDGCFSDGVIEPGSALADAFATVEQGGVQAPGPAKVLHRLLLVMARLDMGKANGTPWDSGKG</sequence>
<feature type="compositionally biased region" description="Polar residues" evidence="1">
    <location>
        <begin position="113"/>
        <end position="129"/>
    </location>
</feature>
<proteinExistence type="predicted"/>
<organism evidence="2 3">
    <name type="scientific">Nocardia transvalensis</name>
    <dbReference type="NCBI Taxonomy" id="37333"/>
    <lineage>
        <taxon>Bacteria</taxon>
        <taxon>Bacillati</taxon>
        <taxon>Actinomycetota</taxon>
        <taxon>Actinomycetes</taxon>
        <taxon>Mycobacteriales</taxon>
        <taxon>Nocardiaceae</taxon>
        <taxon>Nocardia</taxon>
    </lineage>
</organism>
<dbReference type="AlphaFoldDB" id="A0A7W9PN47"/>
<feature type="region of interest" description="Disordered" evidence="1">
    <location>
        <begin position="85"/>
        <end position="322"/>
    </location>
</feature>
<protein>
    <submittedName>
        <fullName evidence="2">Uncharacterized protein YukE</fullName>
    </submittedName>
</protein>
<dbReference type="SUPFAM" id="SSF140453">
    <property type="entry name" value="EsxAB dimer-like"/>
    <property type="match status" value="1"/>
</dbReference>
<dbReference type="Pfam" id="PF06013">
    <property type="entry name" value="WXG100"/>
    <property type="match status" value="1"/>
</dbReference>
<dbReference type="EMBL" id="JACHIT010000002">
    <property type="protein sequence ID" value="MBB5918719.1"/>
    <property type="molecule type" value="Genomic_DNA"/>
</dbReference>